<accession>A0AC61QJC0</accession>
<proteinExistence type="predicted"/>
<name>A0AC61QJC0_9BACT</name>
<evidence type="ECO:0000313" key="1">
    <source>
        <dbReference type="EMBL" id="TDF73149.1"/>
    </source>
</evidence>
<keyword evidence="1" id="KW-0808">Transferase</keyword>
<protein>
    <submittedName>
        <fullName evidence="1">tRNA (Adenosine(37)-N6)-dimethylallyltransferase MiaA</fullName>
        <ecNumber evidence="1">2.5.1.75</ecNumber>
    </submittedName>
</protein>
<keyword evidence="2" id="KW-1185">Reference proteome</keyword>
<reference evidence="1" key="1">
    <citation type="submission" date="2019-03" db="EMBL/GenBank/DDBJ databases">
        <title>Candidatus Syntrophosphaera thermopropionivorans: a novel player in syntrophic propionate oxidation during anaerobic digestion.</title>
        <authorList>
            <person name="Dyksma S."/>
        </authorList>
    </citation>
    <scope>NUCLEOTIDE SEQUENCE</scope>
    <source>
        <strain evidence="1">W5</strain>
    </source>
</reference>
<dbReference type="EMBL" id="SMOG01000008">
    <property type="protein sequence ID" value="TDF73149.1"/>
    <property type="molecule type" value="Genomic_DNA"/>
</dbReference>
<sequence>MIPLITLEGPTASGKTELAILLAKELGSEIISADSRQVYRYLDIGTAKPSVEQLQQVKHHLISIIDPSESYNAGRFCADAGNIIEDLHSRGIIPIVCGGTGLYVSSLLTGLFPEIKMDKDIRANLIKRMNQEGLAPLYEELKKIDPDFAFRISSNDKQRILRGLEVYYATGIPITKHWKNQTSHNRYHTFRILLQPPREILYPRINNRIQQMIDSGLLNEIEHLFKLGYTPLSPGLNTLGYKEFLPYFLENAPLNQCISLAAQHTRNYAKRQYTWYRKYKFDLTFTSNDYIISEIITIIKTYFKKK</sequence>
<dbReference type="Proteomes" id="UP000294588">
    <property type="component" value="Unassembled WGS sequence"/>
</dbReference>
<evidence type="ECO:0000313" key="2">
    <source>
        <dbReference type="Proteomes" id="UP000294588"/>
    </source>
</evidence>
<dbReference type="EC" id="2.5.1.75" evidence="1"/>
<organism evidence="1 2">
    <name type="scientific">Candidatus Syntrophosphaera thermopropionivorans</name>
    <dbReference type="NCBI Taxonomy" id="2593015"/>
    <lineage>
        <taxon>Bacteria</taxon>
        <taxon>Pseudomonadati</taxon>
        <taxon>Candidatus Cloacimonadota</taxon>
        <taxon>Candidatus Cloacimonadia</taxon>
        <taxon>Candidatus Cloacimonadales</taxon>
        <taxon>Candidatus Cloacimonadaceae</taxon>
        <taxon>Candidatus Syntrophosphaera</taxon>
    </lineage>
</organism>
<comment type="caution">
    <text evidence="1">The sequence shown here is derived from an EMBL/GenBank/DDBJ whole genome shotgun (WGS) entry which is preliminary data.</text>
</comment>
<gene>
    <name evidence="1" type="primary">miaA</name>
    <name evidence="1" type="ORF">E0946_03805</name>
</gene>